<dbReference type="EMBL" id="JACHIN010000004">
    <property type="protein sequence ID" value="MBB5078235.1"/>
    <property type="molecule type" value="Genomic_DNA"/>
</dbReference>
<sequence>MRARPRVLWRSTGARALTPGVTMLFPGPVLEALERAPARPAIEHGDRVVTRGELLGLVARCADGLRARVLRPGSCVLVVAASTPEVYAAQLALHALGCLVGMARPGWGPGRLAEARAAGFDAVLTDAEVAELTAGSAGVVELGARPDDLARLTFTSGSTGRPKAPVQTYRAYSLAYRPDAWPPPLKALMANFERCLVHASLAGPVMMTYLGRTLVAGGVAIIPELPLAEAISAHRATATMMAPPVLGGLLDEGAELRGLRALVLGGAPAAPSLLERAADRLGPVIWQGYGQAEAGVIAMLTPDDVAAGRTGAVGRPLPAVQVSLRDGDGRPVPHGADGEVWVRSPHMMAGYWRAPELTGEVLRDGWLRTRDLGFLDRDGLLHLTGRTRDVIIVGAEVCHAGAIERVLAAHPDVEQAFVVGAPDRETGEAVHAFVVPAAGRAPDVGVLAALVPEALSAASAPKSITVIREVPLNAAGKPDKLALRPTGPSATR</sequence>
<dbReference type="PANTHER" id="PTHR43767">
    <property type="entry name" value="LONG-CHAIN-FATTY-ACID--COA LIGASE"/>
    <property type="match status" value="1"/>
</dbReference>
<evidence type="ECO:0000259" key="1">
    <source>
        <dbReference type="Pfam" id="PF00501"/>
    </source>
</evidence>
<dbReference type="RefSeq" id="WP_221340509.1">
    <property type="nucleotide sequence ID" value="NZ_JACHIN010000004.1"/>
</dbReference>
<keyword evidence="3" id="KW-0436">Ligase</keyword>
<feature type="domain" description="AMP-dependent synthetase/ligase" evidence="1">
    <location>
        <begin position="32"/>
        <end position="352"/>
    </location>
</feature>
<dbReference type="InterPro" id="IPR050237">
    <property type="entry name" value="ATP-dep_AMP-bd_enzyme"/>
</dbReference>
<dbReference type="InterPro" id="IPR000873">
    <property type="entry name" value="AMP-dep_synth/lig_dom"/>
</dbReference>
<dbReference type="PANTHER" id="PTHR43767:SF1">
    <property type="entry name" value="NONRIBOSOMAL PEPTIDE SYNTHASE PES1 (EUROFUNG)-RELATED"/>
    <property type="match status" value="1"/>
</dbReference>
<name>A0A7W8EF07_9ACTN</name>
<dbReference type="Gene3D" id="3.40.50.12780">
    <property type="entry name" value="N-terminal domain of ligase-like"/>
    <property type="match status" value="1"/>
</dbReference>
<dbReference type="InterPro" id="IPR025110">
    <property type="entry name" value="AMP-bd_C"/>
</dbReference>
<accession>A0A7W8EF07</accession>
<dbReference type="Proteomes" id="UP000568380">
    <property type="component" value="Unassembled WGS sequence"/>
</dbReference>
<dbReference type="AlphaFoldDB" id="A0A7W8EF07"/>
<dbReference type="Pfam" id="PF00501">
    <property type="entry name" value="AMP-binding"/>
    <property type="match status" value="1"/>
</dbReference>
<proteinExistence type="predicted"/>
<protein>
    <submittedName>
        <fullName evidence="3">Acyl-CoA synthetase (AMP-forming)/AMP-acid ligase II</fullName>
    </submittedName>
</protein>
<dbReference type="InterPro" id="IPR020845">
    <property type="entry name" value="AMP-binding_CS"/>
</dbReference>
<dbReference type="Gene3D" id="3.30.300.30">
    <property type="match status" value="1"/>
</dbReference>
<dbReference type="PROSITE" id="PS00455">
    <property type="entry name" value="AMP_BINDING"/>
    <property type="match status" value="1"/>
</dbReference>
<keyword evidence="4" id="KW-1185">Reference proteome</keyword>
<dbReference type="GO" id="GO:0016878">
    <property type="term" value="F:acid-thiol ligase activity"/>
    <property type="evidence" value="ECO:0007669"/>
    <property type="project" value="UniProtKB-ARBA"/>
</dbReference>
<gene>
    <name evidence="3" type="ORF">HNR40_003710</name>
</gene>
<dbReference type="Pfam" id="PF13193">
    <property type="entry name" value="AMP-binding_C"/>
    <property type="match status" value="1"/>
</dbReference>
<organism evidence="3 4">
    <name type="scientific">Nonomuraea endophytica</name>
    <dbReference type="NCBI Taxonomy" id="714136"/>
    <lineage>
        <taxon>Bacteria</taxon>
        <taxon>Bacillati</taxon>
        <taxon>Actinomycetota</taxon>
        <taxon>Actinomycetes</taxon>
        <taxon>Streptosporangiales</taxon>
        <taxon>Streptosporangiaceae</taxon>
        <taxon>Nonomuraea</taxon>
    </lineage>
</organism>
<evidence type="ECO:0000313" key="3">
    <source>
        <dbReference type="EMBL" id="MBB5078235.1"/>
    </source>
</evidence>
<feature type="domain" description="AMP-binding enzyme C-terminal" evidence="2">
    <location>
        <begin position="403"/>
        <end position="477"/>
    </location>
</feature>
<evidence type="ECO:0000313" key="4">
    <source>
        <dbReference type="Proteomes" id="UP000568380"/>
    </source>
</evidence>
<reference evidence="3 4" key="1">
    <citation type="submission" date="2020-08" db="EMBL/GenBank/DDBJ databases">
        <title>Genomic Encyclopedia of Type Strains, Phase IV (KMG-IV): sequencing the most valuable type-strain genomes for metagenomic binning, comparative biology and taxonomic classification.</title>
        <authorList>
            <person name="Goeker M."/>
        </authorList>
    </citation>
    <scope>NUCLEOTIDE SEQUENCE [LARGE SCALE GENOMIC DNA]</scope>
    <source>
        <strain evidence="3 4">DSM 45385</strain>
    </source>
</reference>
<comment type="caution">
    <text evidence="3">The sequence shown here is derived from an EMBL/GenBank/DDBJ whole genome shotgun (WGS) entry which is preliminary data.</text>
</comment>
<evidence type="ECO:0000259" key="2">
    <source>
        <dbReference type="Pfam" id="PF13193"/>
    </source>
</evidence>
<dbReference type="InterPro" id="IPR042099">
    <property type="entry name" value="ANL_N_sf"/>
</dbReference>
<dbReference type="SUPFAM" id="SSF56801">
    <property type="entry name" value="Acetyl-CoA synthetase-like"/>
    <property type="match status" value="1"/>
</dbReference>
<dbReference type="InterPro" id="IPR045851">
    <property type="entry name" value="AMP-bd_C_sf"/>
</dbReference>